<dbReference type="AlphaFoldDB" id="D6Y2E4"/>
<dbReference type="Gene3D" id="2.30.180.10">
    <property type="entry name" value="FAS1 domain"/>
    <property type="match status" value="1"/>
</dbReference>
<dbReference type="Pfam" id="PF02469">
    <property type="entry name" value="Fasciclin"/>
    <property type="match status" value="1"/>
</dbReference>
<keyword evidence="1" id="KW-0732">Signal</keyword>
<evidence type="ECO:0000313" key="3">
    <source>
        <dbReference type="EMBL" id="ADG88793.1"/>
    </source>
</evidence>
<dbReference type="InterPro" id="IPR050904">
    <property type="entry name" value="Adhesion/Biosynth-related"/>
</dbReference>
<evidence type="ECO:0000313" key="4">
    <source>
        <dbReference type="Proteomes" id="UP000006640"/>
    </source>
</evidence>
<gene>
    <name evidence="3" type="ordered locus">Tbis_2081</name>
</gene>
<dbReference type="eggNOG" id="COG2335">
    <property type="taxonomic scope" value="Bacteria"/>
</dbReference>
<feature type="chain" id="PRO_5038408770" evidence="1">
    <location>
        <begin position="20"/>
        <end position="199"/>
    </location>
</feature>
<dbReference type="KEGG" id="tbi:Tbis_2081"/>
<dbReference type="SUPFAM" id="SSF82153">
    <property type="entry name" value="FAS1 domain"/>
    <property type="match status" value="1"/>
</dbReference>
<dbReference type="STRING" id="469371.Tbis_2081"/>
<protein>
    <submittedName>
        <fullName evidence="3">Beta-Ig-H3/fasciclin</fullName>
    </submittedName>
</protein>
<reference evidence="3 4" key="1">
    <citation type="submission" date="2010-01" db="EMBL/GenBank/DDBJ databases">
        <title>The complete genome of Thermobispora bispora DSM 43833.</title>
        <authorList>
            <consortium name="US DOE Joint Genome Institute (JGI-PGF)"/>
            <person name="Lucas S."/>
            <person name="Copeland A."/>
            <person name="Lapidus A."/>
            <person name="Glavina del Rio T."/>
            <person name="Dalin E."/>
            <person name="Tice H."/>
            <person name="Bruce D."/>
            <person name="Goodwin L."/>
            <person name="Pitluck S."/>
            <person name="Kyrpides N."/>
            <person name="Mavromatis K."/>
            <person name="Ivanova N."/>
            <person name="Mikhailova N."/>
            <person name="Chertkov O."/>
            <person name="Brettin T."/>
            <person name="Detter J.C."/>
            <person name="Han C."/>
            <person name="Larimer F."/>
            <person name="Land M."/>
            <person name="Hauser L."/>
            <person name="Markowitz V."/>
            <person name="Cheng J.-F."/>
            <person name="Hugenholtz P."/>
            <person name="Woyke T."/>
            <person name="Wu D."/>
            <person name="Jando M."/>
            <person name="Schneider S."/>
            <person name="Klenk H.-P."/>
            <person name="Eisen J.A."/>
        </authorList>
    </citation>
    <scope>NUCLEOTIDE SEQUENCE [LARGE SCALE GENOMIC DNA]</scope>
    <source>
        <strain evidence="4">ATCC 19993 / DSM 43833 / CBS 139.67 / JCM 10125 / KCTC 9307 / NBRC 14880 / R51</strain>
    </source>
</reference>
<dbReference type="SMART" id="SM00554">
    <property type="entry name" value="FAS1"/>
    <property type="match status" value="1"/>
</dbReference>
<organism evidence="3 4">
    <name type="scientific">Thermobispora bispora (strain ATCC 19993 / DSM 43833 / CBS 139.67 / JCM 10125 / KCTC 9307 / NBRC 14880 / R51)</name>
    <dbReference type="NCBI Taxonomy" id="469371"/>
    <lineage>
        <taxon>Bacteria</taxon>
        <taxon>Bacillati</taxon>
        <taxon>Actinomycetota</taxon>
        <taxon>Actinomycetes</taxon>
        <taxon>Streptosporangiales</taxon>
        <taxon>Streptosporangiaceae</taxon>
        <taxon>Thermobispora</taxon>
    </lineage>
</organism>
<dbReference type="EMBL" id="CP001874">
    <property type="protein sequence ID" value="ADG88793.1"/>
    <property type="molecule type" value="Genomic_DNA"/>
</dbReference>
<dbReference type="RefSeq" id="WP_013132326.1">
    <property type="nucleotide sequence ID" value="NC_014165.1"/>
</dbReference>
<feature type="signal peptide" evidence="1">
    <location>
        <begin position="1"/>
        <end position="19"/>
    </location>
</feature>
<dbReference type="PROSITE" id="PS51257">
    <property type="entry name" value="PROKAR_LIPOPROTEIN"/>
    <property type="match status" value="1"/>
</dbReference>
<keyword evidence="4" id="KW-1185">Reference proteome</keyword>
<evidence type="ECO:0000259" key="2">
    <source>
        <dbReference type="PROSITE" id="PS50213"/>
    </source>
</evidence>
<proteinExistence type="predicted"/>
<dbReference type="OrthoDB" id="9800666at2"/>
<dbReference type="Proteomes" id="UP000006640">
    <property type="component" value="Chromosome"/>
</dbReference>
<dbReference type="PROSITE" id="PS50213">
    <property type="entry name" value="FAS1"/>
    <property type="match status" value="1"/>
</dbReference>
<accession>D6Y2E4</accession>
<name>D6Y2E4_THEBD</name>
<dbReference type="HOGENOM" id="CLU_031281_3_1_11"/>
<feature type="domain" description="FAS1" evidence="2">
    <location>
        <begin position="68"/>
        <end position="196"/>
    </location>
</feature>
<sequence>MNTRLLALPAAAAAWLATACGGTGTEHPQTGVAASGAVTATATAAPSAPAAAPRSGSACAGVPASLEREPVGTALAKIPELSTLAKAAKRTGLVEKIDTVEDVTLFAPVDKAFDKALDGKIKKLMKDQRAVGSLLGYHMVQGRTPRSGLRGKLTNLQGDTLVVKGSPERAKVNGARVICGELSTRNATVYLIDKVLLPK</sequence>
<dbReference type="PANTHER" id="PTHR10900">
    <property type="entry name" value="PERIOSTIN-RELATED"/>
    <property type="match status" value="1"/>
</dbReference>
<dbReference type="InterPro" id="IPR036378">
    <property type="entry name" value="FAS1_dom_sf"/>
</dbReference>
<evidence type="ECO:0000256" key="1">
    <source>
        <dbReference type="SAM" id="SignalP"/>
    </source>
</evidence>
<dbReference type="InterPro" id="IPR000782">
    <property type="entry name" value="FAS1_domain"/>
</dbReference>